<evidence type="ECO:0000259" key="6">
    <source>
        <dbReference type="Pfam" id="PF00890"/>
    </source>
</evidence>
<dbReference type="PANTHER" id="PTHR43400:SF7">
    <property type="entry name" value="FAD-DEPENDENT OXIDOREDUCTASE 2 FAD BINDING DOMAIN-CONTAINING PROTEIN"/>
    <property type="match status" value="1"/>
</dbReference>
<dbReference type="SUPFAM" id="SSF56425">
    <property type="entry name" value="Succinate dehydrogenase/fumarate reductase flavoprotein, catalytic domain"/>
    <property type="match status" value="1"/>
</dbReference>
<dbReference type="HOGENOM" id="CLU_011398_4_5_11"/>
<comment type="cofactor">
    <cofactor evidence="1">
        <name>FAD</name>
        <dbReference type="ChEBI" id="CHEBI:57692"/>
    </cofactor>
</comment>
<dbReference type="InterPro" id="IPR036188">
    <property type="entry name" value="FAD/NAD-bd_sf"/>
</dbReference>
<evidence type="ECO:0000256" key="3">
    <source>
        <dbReference type="ARBA" id="ARBA00022827"/>
    </source>
</evidence>
<dbReference type="FunFam" id="3.90.700.10:FF:000007">
    <property type="entry name" value="NADH-dependent fumarate reductase"/>
    <property type="match status" value="1"/>
</dbReference>
<dbReference type="SUPFAM" id="SSF51905">
    <property type="entry name" value="FAD/NAD(P)-binding domain"/>
    <property type="match status" value="1"/>
</dbReference>
<dbReference type="NCBIfam" id="NF005064">
    <property type="entry name" value="PRK06481.1"/>
    <property type="match status" value="1"/>
</dbReference>
<evidence type="ECO:0000313" key="7">
    <source>
        <dbReference type="EMBL" id="EEZ61724.1"/>
    </source>
</evidence>
<dbReference type="PROSITE" id="PS51318">
    <property type="entry name" value="TAT"/>
    <property type="match status" value="1"/>
</dbReference>
<accession>D0WGW1</accession>
<sequence>MENARKNVFSGSGMTRRSFVVGMSATAIASMLGLSACGAPSTVGDSSNATAEDYDIVIVGAGGAGMCAAIAAFDAGIKNLVILEKASMVGGNTSFSSSGMNASETKFQKEQGIEDSNELFAQETLDGGHNTGDPELVDFMCDHSAGTIDWLDGLGIRLDNITSTGGMSVKRCHRPTDGSPVGATVVPGLEAQVKDRDIKVVKNCQVKSLIVDDSGVVTGVMADNAGSEATYNAKAVILATGGLGSNKELIAKYRPDLKDYASTNQPAATGDGYVMAEEAGAELVQMDQIQIHPTVGLVEGADGSKPAPLIAEAVRGGGAILVNQDGKRFFDEMSTRDKVSAAELEQPGGYAWEVFDQTVYDNNKAVKNYDSQGLVVTGSDLADLASKIGVDADTLKATVDAYNAITAEGKEDEFGRTKGCIEFVDGNYYAIKVSPGVHHEMGGIKINTSNEALRADGTKIDGLYAAGEVTGGIHGNNRIGGNAVCDVTTFGRNVGDVVAEAIA</sequence>
<reference evidence="7" key="1">
    <citation type="submission" date="2009-10" db="EMBL/GenBank/DDBJ databases">
        <authorList>
            <person name="Weinstock G."/>
            <person name="Sodergren E."/>
            <person name="Clifton S."/>
            <person name="Fulton L."/>
            <person name="Fulton B."/>
            <person name="Courtney L."/>
            <person name="Fronick C."/>
            <person name="Harrison M."/>
            <person name="Strong C."/>
            <person name="Farmer C."/>
            <person name="Delahaunty K."/>
            <person name="Markovic C."/>
            <person name="Hall O."/>
            <person name="Minx P."/>
            <person name="Tomlinson C."/>
            <person name="Mitreva M."/>
            <person name="Nelson J."/>
            <person name="Hou S."/>
            <person name="Wollam A."/>
            <person name="Pepin K.H."/>
            <person name="Johnson M."/>
            <person name="Bhonagiri V."/>
            <person name="Nash W.E."/>
            <person name="Warren W."/>
            <person name="Chinwalla A."/>
            <person name="Mardis E.R."/>
            <person name="Wilson R.K."/>
        </authorList>
    </citation>
    <scope>NUCLEOTIDE SEQUENCE [LARGE SCALE GENOMIC DNA]</scope>
    <source>
        <strain evidence="7">ATCC 700122</strain>
    </source>
</reference>
<organism evidence="7 8">
    <name type="scientific">Slackia exigua (strain ATCC 700122 / DSM 15923 / CIP 105133 / JCM 11022 / KCTC 5966 / S-7)</name>
    <dbReference type="NCBI Taxonomy" id="649764"/>
    <lineage>
        <taxon>Bacteria</taxon>
        <taxon>Bacillati</taxon>
        <taxon>Actinomycetota</taxon>
        <taxon>Coriobacteriia</taxon>
        <taxon>Eggerthellales</taxon>
        <taxon>Eggerthellaceae</taxon>
        <taxon>Slackia</taxon>
    </lineage>
</organism>
<gene>
    <name evidence="7" type="ORF">HMPREF0762_01066</name>
</gene>
<evidence type="ECO:0000256" key="1">
    <source>
        <dbReference type="ARBA" id="ARBA00001974"/>
    </source>
</evidence>
<protein>
    <submittedName>
        <fullName evidence="7">Flavocytochrome c</fullName>
    </submittedName>
</protein>
<dbReference type="PRINTS" id="PR00411">
    <property type="entry name" value="PNDRDTASEI"/>
</dbReference>
<comment type="similarity">
    <text evidence="5">Belongs to the FAD-dependent oxidoreductase 2 family. FRD/SDH subfamily.</text>
</comment>
<dbReference type="GeneID" id="85007606"/>
<dbReference type="NCBIfam" id="TIGR01813">
    <property type="entry name" value="flavo_cyto_c"/>
    <property type="match status" value="1"/>
</dbReference>
<dbReference type="OrthoDB" id="9805351at2"/>
<dbReference type="EMBL" id="ACUX02000006">
    <property type="protein sequence ID" value="EEZ61724.1"/>
    <property type="molecule type" value="Genomic_DNA"/>
</dbReference>
<keyword evidence="4 5" id="KW-0560">Oxidoreductase</keyword>
<proteinExistence type="inferred from homology"/>
<evidence type="ECO:0000256" key="4">
    <source>
        <dbReference type="ARBA" id="ARBA00023002"/>
    </source>
</evidence>
<dbReference type="Pfam" id="PF00890">
    <property type="entry name" value="FAD_binding_2"/>
    <property type="match status" value="1"/>
</dbReference>
<dbReference type="eggNOG" id="COG1053">
    <property type="taxonomic scope" value="Bacteria"/>
</dbReference>
<comment type="caution">
    <text evidence="7">The sequence shown here is derived from an EMBL/GenBank/DDBJ whole genome shotgun (WGS) entry which is preliminary data.</text>
</comment>
<dbReference type="Gene3D" id="3.90.700.10">
    <property type="entry name" value="Succinate dehydrogenase/fumarate reductase flavoprotein, catalytic domain"/>
    <property type="match status" value="1"/>
</dbReference>
<dbReference type="RefSeq" id="WP_006362323.1">
    <property type="nucleotide sequence ID" value="NZ_GG700630.1"/>
</dbReference>
<evidence type="ECO:0000313" key="8">
    <source>
        <dbReference type="Proteomes" id="UP000006001"/>
    </source>
</evidence>
<keyword evidence="3 5" id="KW-0274">FAD</keyword>
<keyword evidence="2 5" id="KW-0285">Flavoprotein</keyword>
<dbReference type="InterPro" id="IPR006311">
    <property type="entry name" value="TAT_signal"/>
</dbReference>
<dbReference type="InterPro" id="IPR050315">
    <property type="entry name" value="FAD-oxidoreductase_2"/>
</dbReference>
<dbReference type="STRING" id="649764.HMPREF0762_01066"/>
<dbReference type="InterPro" id="IPR027477">
    <property type="entry name" value="Succ_DH/fumarate_Rdtase_cat_sf"/>
</dbReference>
<dbReference type="GO" id="GO:0033765">
    <property type="term" value="F:steroid dehydrogenase activity, acting on the CH-CH group of donors"/>
    <property type="evidence" value="ECO:0007669"/>
    <property type="project" value="UniProtKB-ARBA"/>
</dbReference>
<dbReference type="Proteomes" id="UP000006001">
    <property type="component" value="Unassembled WGS sequence"/>
</dbReference>
<dbReference type="Gene3D" id="3.50.50.60">
    <property type="entry name" value="FAD/NAD(P)-binding domain"/>
    <property type="match status" value="1"/>
</dbReference>
<dbReference type="PRINTS" id="PR00368">
    <property type="entry name" value="FADPNR"/>
</dbReference>
<dbReference type="AlphaFoldDB" id="D0WGW1"/>
<dbReference type="InterPro" id="IPR003953">
    <property type="entry name" value="FAD-dep_OxRdtase_2_FAD-bd"/>
</dbReference>
<keyword evidence="8" id="KW-1185">Reference proteome</keyword>
<evidence type="ECO:0000256" key="5">
    <source>
        <dbReference type="RuleBase" id="RU366062"/>
    </source>
</evidence>
<dbReference type="InterPro" id="IPR010960">
    <property type="entry name" value="Flavocytochrome_c"/>
</dbReference>
<dbReference type="PANTHER" id="PTHR43400">
    <property type="entry name" value="FUMARATE REDUCTASE"/>
    <property type="match status" value="1"/>
</dbReference>
<name>D0WGW1_SLAES</name>
<feature type="domain" description="FAD-dependent oxidoreductase 2 FAD-binding" evidence="6">
    <location>
        <begin position="55"/>
        <end position="484"/>
    </location>
</feature>
<evidence type="ECO:0000256" key="2">
    <source>
        <dbReference type="ARBA" id="ARBA00022630"/>
    </source>
</evidence>
<dbReference type="GO" id="GO:0010181">
    <property type="term" value="F:FMN binding"/>
    <property type="evidence" value="ECO:0007669"/>
    <property type="project" value="InterPro"/>
</dbReference>